<dbReference type="Proteomes" id="UP000611215">
    <property type="component" value="Unassembled WGS sequence"/>
</dbReference>
<dbReference type="RefSeq" id="WP_195870866.1">
    <property type="nucleotide sequence ID" value="NZ_JADOET010000004.1"/>
</dbReference>
<organism evidence="1 2">
    <name type="scientific">Winogradskyella marina</name>
    <dbReference type="NCBI Taxonomy" id="2785530"/>
    <lineage>
        <taxon>Bacteria</taxon>
        <taxon>Pseudomonadati</taxon>
        <taxon>Bacteroidota</taxon>
        <taxon>Flavobacteriia</taxon>
        <taxon>Flavobacteriales</taxon>
        <taxon>Flavobacteriaceae</taxon>
        <taxon>Winogradskyella</taxon>
    </lineage>
</organism>
<evidence type="ECO:0000313" key="1">
    <source>
        <dbReference type="EMBL" id="MBF8149590.1"/>
    </source>
</evidence>
<protein>
    <submittedName>
        <fullName evidence="1">Uncharacterized protein</fullName>
    </submittedName>
</protein>
<sequence>MTYQDVFVEFWGQVKESVAAGAFAKLTMAKTIGKPELKNIFLRPIYDKDDFRVMLKYSFRPREVEDIEEEMTLDEAFIILKSHLKSSFLSVILFTTIKDVTFKVNKKGVGSITESSPTFKNVVQA</sequence>
<accession>A0ABS0EGL7</accession>
<evidence type="ECO:0000313" key="2">
    <source>
        <dbReference type="Proteomes" id="UP000611215"/>
    </source>
</evidence>
<gene>
    <name evidence="1" type="ORF">ITJ86_06750</name>
</gene>
<keyword evidence="2" id="KW-1185">Reference proteome</keyword>
<dbReference type="EMBL" id="JADOET010000004">
    <property type="protein sequence ID" value="MBF8149590.1"/>
    <property type="molecule type" value="Genomic_DNA"/>
</dbReference>
<name>A0ABS0EGL7_9FLAO</name>
<comment type="caution">
    <text evidence="1">The sequence shown here is derived from an EMBL/GenBank/DDBJ whole genome shotgun (WGS) entry which is preliminary data.</text>
</comment>
<proteinExistence type="predicted"/>
<reference evidence="1 2" key="1">
    <citation type="submission" date="2020-11" db="EMBL/GenBank/DDBJ databases">
        <title>Winogradskyella marina sp. nov., isolated from marine sediment.</title>
        <authorList>
            <person name="Bo J."/>
            <person name="Wang S."/>
            <person name="Song X."/>
            <person name="Du Z."/>
        </authorList>
    </citation>
    <scope>NUCLEOTIDE SEQUENCE [LARGE SCALE GENOMIC DNA]</scope>
    <source>
        <strain evidence="1 2">F6397</strain>
    </source>
</reference>